<evidence type="ECO:0000256" key="6">
    <source>
        <dbReference type="ARBA" id="ARBA00022833"/>
    </source>
</evidence>
<keyword evidence="4" id="KW-0479">Metal-binding</keyword>
<dbReference type="Gene3D" id="3.40.430.10">
    <property type="entry name" value="Dihydrofolate Reductase, subunit A"/>
    <property type="match status" value="1"/>
</dbReference>
<dbReference type="GO" id="GO:0008270">
    <property type="term" value="F:zinc ion binding"/>
    <property type="evidence" value="ECO:0007669"/>
    <property type="project" value="InterPro"/>
</dbReference>
<organism evidence="10 11">
    <name type="scientific">Acacia crassicarpa</name>
    <name type="common">northern wattle</name>
    <dbReference type="NCBI Taxonomy" id="499986"/>
    <lineage>
        <taxon>Eukaryota</taxon>
        <taxon>Viridiplantae</taxon>
        <taxon>Streptophyta</taxon>
        <taxon>Embryophyta</taxon>
        <taxon>Tracheophyta</taxon>
        <taxon>Spermatophyta</taxon>
        <taxon>Magnoliopsida</taxon>
        <taxon>eudicotyledons</taxon>
        <taxon>Gunneridae</taxon>
        <taxon>Pentapetalae</taxon>
        <taxon>rosids</taxon>
        <taxon>fabids</taxon>
        <taxon>Fabales</taxon>
        <taxon>Fabaceae</taxon>
        <taxon>Caesalpinioideae</taxon>
        <taxon>mimosoid clade</taxon>
        <taxon>Acacieae</taxon>
        <taxon>Acacia</taxon>
    </lineage>
</organism>
<feature type="domain" description="CMP/dCMP-type deaminase" evidence="9">
    <location>
        <begin position="79"/>
        <end position="201"/>
    </location>
</feature>
<dbReference type="PROSITE" id="PS51747">
    <property type="entry name" value="CYT_DCMP_DEAMINASES_2"/>
    <property type="match status" value="1"/>
</dbReference>
<dbReference type="InterPro" id="IPR004794">
    <property type="entry name" value="Eubact_RibD"/>
</dbReference>
<dbReference type="FunFam" id="3.40.140.10:FF:000025">
    <property type="entry name" value="Riboflavin biosynthesis protein RibD"/>
    <property type="match status" value="1"/>
</dbReference>
<keyword evidence="6" id="KW-0862">Zinc</keyword>
<dbReference type="InterPro" id="IPR016193">
    <property type="entry name" value="Cytidine_deaminase-like"/>
</dbReference>
<dbReference type="SUPFAM" id="SSF53597">
    <property type="entry name" value="Dihydrofolate reductase-like"/>
    <property type="match status" value="1"/>
</dbReference>
<comment type="cofactor">
    <cofactor evidence="1">
        <name>Zn(2+)</name>
        <dbReference type="ChEBI" id="CHEBI:29105"/>
    </cofactor>
</comment>
<protein>
    <recommendedName>
        <fullName evidence="8">Riboflavin biosynthesis protein PYRD, chloroplastic</fullName>
        <ecNumber evidence="3">3.5.4.26</ecNumber>
    </recommendedName>
</protein>
<dbReference type="PROSITE" id="PS00903">
    <property type="entry name" value="CYT_DCMP_DEAMINASES_1"/>
    <property type="match status" value="1"/>
</dbReference>
<evidence type="ECO:0000256" key="1">
    <source>
        <dbReference type="ARBA" id="ARBA00001947"/>
    </source>
</evidence>
<evidence type="ECO:0000313" key="11">
    <source>
        <dbReference type="Proteomes" id="UP001293593"/>
    </source>
</evidence>
<keyword evidence="11" id="KW-1185">Reference proteome</keyword>
<comment type="pathway">
    <text evidence="2">Cofactor biosynthesis; riboflavin biosynthesis; 5-amino-6-(D-ribitylamino)uracil from GTP: step 2/4.</text>
</comment>
<evidence type="ECO:0000256" key="4">
    <source>
        <dbReference type="ARBA" id="ARBA00022723"/>
    </source>
</evidence>
<dbReference type="GO" id="GO:0009231">
    <property type="term" value="P:riboflavin biosynthetic process"/>
    <property type="evidence" value="ECO:0007669"/>
    <property type="project" value="InterPro"/>
</dbReference>
<evidence type="ECO:0000313" key="10">
    <source>
        <dbReference type="EMBL" id="KAK4268793.1"/>
    </source>
</evidence>
<dbReference type="PANTHER" id="PTHR11079:SF162">
    <property type="entry name" value="RIBOFLAVIN BIOSYNTHESIS PROTEIN PYRD, CHLOROPLASTIC"/>
    <property type="match status" value="1"/>
</dbReference>
<evidence type="ECO:0000256" key="5">
    <source>
        <dbReference type="ARBA" id="ARBA00022801"/>
    </source>
</evidence>
<evidence type="ECO:0000256" key="3">
    <source>
        <dbReference type="ARBA" id="ARBA00012766"/>
    </source>
</evidence>
<gene>
    <name evidence="10" type="ORF">QN277_022032</name>
</gene>
<dbReference type="NCBIfam" id="TIGR00326">
    <property type="entry name" value="eubact_ribD"/>
    <property type="match status" value="1"/>
</dbReference>
<proteinExistence type="predicted"/>
<dbReference type="AlphaFoldDB" id="A0AAE1MP43"/>
<evidence type="ECO:0000256" key="7">
    <source>
        <dbReference type="ARBA" id="ARBA00058389"/>
    </source>
</evidence>
<evidence type="ECO:0000256" key="2">
    <source>
        <dbReference type="ARBA" id="ARBA00004882"/>
    </source>
</evidence>
<dbReference type="EC" id="3.5.4.26" evidence="3"/>
<dbReference type="Gene3D" id="3.40.140.10">
    <property type="entry name" value="Cytidine Deaminase, domain 2"/>
    <property type="match status" value="1"/>
</dbReference>
<dbReference type="InterPro" id="IPR024072">
    <property type="entry name" value="DHFR-like_dom_sf"/>
</dbReference>
<sequence length="435" mass="47795">MHTPGLTLQDFILPSPKFLPNATPQSLASFPLAQKHPKLGMRPGWTSRSNKSLLRVNRKPVWSGCSHSIRMQCSHNGQKDGDIYMRRCVELARKAIGFTSPNPMVGCVIVKDGEVVGEGFHPKAGQPHAEVFALRDAGDLAENATAYVSLEPCNHFGRTPPCTEALIRAKVKKVVVGMVDPNTIVASKGVQRLRDAGIEVVMGVEEELCKKLLETYTHRMLTGKPFLALRYSLSVNGHFLDVLGATAADCGGYYSRLLQEYDAVVLSCSLFNESLPLPSSKEPGTNQPMRIIIQKNSSSSNQAPFVINEVTGKDVIFTDNSTTAATEMAQQGIETVAVDQVNLDVILDYCYGQGFCSVLLDMRGSFSEFEGLVKEGIQKKYFNKFVTEILPIWNGSVKMDPLKPLTSLEQGVKVINLQSKSLDQSVVIEGYFKFE</sequence>
<reference evidence="10" key="1">
    <citation type="submission" date="2023-10" db="EMBL/GenBank/DDBJ databases">
        <title>Chromosome-level genome of the transformable northern wattle, Acacia crassicarpa.</title>
        <authorList>
            <person name="Massaro I."/>
            <person name="Sinha N.R."/>
            <person name="Poethig S."/>
            <person name="Leichty A.R."/>
        </authorList>
    </citation>
    <scope>NUCLEOTIDE SEQUENCE</scope>
    <source>
        <strain evidence="10">Acra3RX</strain>
        <tissue evidence="10">Leaf</tissue>
    </source>
</reference>
<dbReference type="EMBL" id="JAWXYG010000006">
    <property type="protein sequence ID" value="KAK4268793.1"/>
    <property type="molecule type" value="Genomic_DNA"/>
</dbReference>
<dbReference type="CDD" id="cd01284">
    <property type="entry name" value="Riboflavin_deaminase-reductase"/>
    <property type="match status" value="1"/>
</dbReference>
<evidence type="ECO:0000259" key="9">
    <source>
        <dbReference type="PROSITE" id="PS51747"/>
    </source>
</evidence>
<evidence type="ECO:0000256" key="8">
    <source>
        <dbReference type="ARBA" id="ARBA00070721"/>
    </source>
</evidence>
<dbReference type="InterPro" id="IPR002125">
    <property type="entry name" value="CMP_dCMP_dom"/>
</dbReference>
<keyword evidence="5" id="KW-0378">Hydrolase</keyword>
<dbReference type="GO" id="GO:0008835">
    <property type="term" value="F:diaminohydroxyphosphoribosylaminopyrimidine deaminase activity"/>
    <property type="evidence" value="ECO:0007669"/>
    <property type="project" value="UniProtKB-EC"/>
</dbReference>
<name>A0AAE1MP43_9FABA</name>
<dbReference type="InterPro" id="IPR016192">
    <property type="entry name" value="APOBEC/CMP_deaminase_Zn-bd"/>
</dbReference>
<dbReference type="SUPFAM" id="SSF53927">
    <property type="entry name" value="Cytidine deaminase-like"/>
    <property type="match status" value="1"/>
</dbReference>
<comment type="caution">
    <text evidence="10">The sequence shown here is derived from an EMBL/GenBank/DDBJ whole genome shotgun (WGS) entry which is preliminary data.</text>
</comment>
<dbReference type="Proteomes" id="UP001293593">
    <property type="component" value="Unassembled WGS sequence"/>
</dbReference>
<accession>A0AAE1MP43</accession>
<comment type="function">
    <text evidence="7">Monofunctional pyrimidine deaminase involved in the riboflavin biosynthesis pathway. Also has a reductase domain that lacks catalytically essential substrate-binding residues.</text>
</comment>
<dbReference type="Pfam" id="PF00383">
    <property type="entry name" value="dCMP_cyt_deam_1"/>
    <property type="match status" value="1"/>
</dbReference>
<dbReference type="PANTHER" id="PTHR11079">
    <property type="entry name" value="CYTOSINE DEAMINASE FAMILY MEMBER"/>
    <property type="match status" value="1"/>
</dbReference>